<name>A0A251P6M1_PRUPE</name>
<organism evidence="1 2">
    <name type="scientific">Prunus persica</name>
    <name type="common">Peach</name>
    <name type="synonym">Amygdalus persica</name>
    <dbReference type="NCBI Taxonomy" id="3760"/>
    <lineage>
        <taxon>Eukaryota</taxon>
        <taxon>Viridiplantae</taxon>
        <taxon>Streptophyta</taxon>
        <taxon>Embryophyta</taxon>
        <taxon>Tracheophyta</taxon>
        <taxon>Spermatophyta</taxon>
        <taxon>Magnoliopsida</taxon>
        <taxon>eudicotyledons</taxon>
        <taxon>Gunneridae</taxon>
        <taxon>Pentapetalae</taxon>
        <taxon>rosids</taxon>
        <taxon>fabids</taxon>
        <taxon>Rosales</taxon>
        <taxon>Rosaceae</taxon>
        <taxon>Amygdaloideae</taxon>
        <taxon>Amygdaleae</taxon>
        <taxon>Prunus</taxon>
    </lineage>
</organism>
<keyword evidence="2" id="KW-1185">Reference proteome</keyword>
<evidence type="ECO:0000313" key="2">
    <source>
        <dbReference type="Proteomes" id="UP000006882"/>
    </source>
</evidence>
<dbReference type="STRING" id="3760.A0A251P6M1"/>
<evidence type="ECO:0000313" key="1">
    <source>
        <dbReference type="EMBL" id="ONI06025.1"/>
    </source>
</evidence>
<proteinExistence type="predicted"/>
<dbReference type="PANTHER" id="PTHR33563">
    <property type="match status" value="1"/>
</dbReference>
<dbReference type="AlphaFoldDB" id="A0A251P6M1"/>
<sequence>MVVFFKRGGKKKKIIMRQSVVSWNNRALATYRMPNGSSESMNITKHVLIVMDGMKEFTTEPLEWALENVINAGSTVTLLGVMPWLNIPLSSKTWLDVWPVGLEELSFVKEKNEWKSDLKYLKLQKVVDLCNKYGVFPQKKVIMGYPSRLLVVEQITTLHATWVVFDRHQKNDRKFYAGKLPCNMVMMNEEGEVDMIKGRPMIDSDSAVGESPASLLPTPQLMICDHLKGILKKRAQDLHQDPEDQDRKDVP</sequence>
<dbReference type="EMBL" id="CM007655">
    <property type="protein sequence ID" value="ONI06025.1"/>
    <property type="molecule type" value="Genomic_DNA"/>
</dbReference>
<dbReference type="Gramene" id="ONI06025">
    <property type="protein sequence ID" value="ONI06025"/>
    <property type="gene ID" value="PRUPE_5G035100"/>
</dbReference>
<protein>
    <submittedName>
        <fullName evidence="1">Uncharacterized protein</fullName>
    </submittedName>
</protein>
<reference evidence="1 2" key="1">
    <citation type="journal article" date="2013" name="Nat. Genet.">
        <title>The high-quality draft genome of peach (Prunus persica) identifies unique patterns of genetic diversity, domestication and genome evolution.</title>
        <authorList>
            <consortium name="International Peach Genome Initiative"/>
            <person name="Verde I."/>
            <person name="Abbott A.G."/>
            <person name="Scalabrin S."/>
            <person name="Jung S."/>
            <person name="Shu S."/>
            <person name="Marroni F."/>
            <person name="Zhebentyayeva T."/>
            <person name="Dettori M.T."/>
            <person name="Grimwood J."/>
            <person name="Cattonaro F."/>
            <person name="Zuccolo A."/>
            <person name="Rossini L."/>
            <person name="Jenkins J."/>
            <person name="Vendramin E."/>
            <person name="Meisel L.A."/>
            <person name="Decroocq V."/>
            <person name="Sosinski B."/>
            <person name="Prochnik S."/>
            <person name="Mitros T."/>
            <person name="Policriti A."/>
            <person name="Cipriani G."/>
            <person name="Dondini L."/>
            <person name="Ficklin S."/>
            <person name="Goodstein D.M."/>
            <person name="Xuan P."/>
            <person name="Del Fabbro C."/>
            <person name="Aramini V."/>
            <person name="Copetti D."/>
            <person name="Gonzalez S."/>
            <person name="Horner D.S."/>
            <person name="Falchi R."/>
            <person name="Lucas S."/>
            <person name="Mica E."/>
            <person name="Maldonado J."/>
            <person name="Lazzari B."/>
            <person name="Bielenberg D."/>
            <person name="Pirona R."/>
            <person name="Miculan M."/>
            <person name="Barakat A."/>
            <person name="Testolin R."/>
            <person name="Stella A."/>
            <person name="Tartarini S."/>
            <person name="Tonutti P."/>
            <person name="Arus P."/>
            <person name="Orellana A."/>
            <person name="Wells C."/>
            <person name="Main D."/>
            <person name="Vizzotto G."/>
            <person name="Silva H."/>
            <person name="Salamini F."/>
            <person name="Schmutz J."/>
            <person name="Morgante M."/>
            <person name="Rokhsar D.S."/>
        </authorList>
    </citation>
    <scope>NUCLEOTIDE SEQUENCE [LARGE SCALE GENOMIC DNA]</scope>
    <source>
        <strain evidence="2">cv. Nemared</strain>
    </source>
</reference>
<dbReference type="InterPro" id="IPR002812">
    <property type="entry name" value="DHQS"/>
</dbReference>
<dbReference type="GO" id="GO:0009073">
    <property type="term" value="P:aromatic amino acid family biosynthetic process"/>
    <property type="evidence" value="ECO:0007669"/>
    <property type="project" value="InterPro"/>
</dbReference>
<dbReference type="Proteomes" id="UP000006882">
    <property type="component" value="Chromosome G5"/>
</dbReference>
<dbReference type="GO" id="GO:0003856">
    <property type="term" value="F:3-dehydroquinate synthase activity"/>
    <property type="evidence" value="ECO:0007669"/>
    <property type="project" value="InterPro"/>
</dbReference>
<dbReference type="PANTHER" id="PTHR33563:SF9">
    <property type="entry name" value="USPA DOMAIN-CONTAINING PROTEIN"/>
    <property type="match status" value="1"/>
</dbReference>
<dbReference type="GO" id="GO:0016491">
    <property type="term" value="F:oxidoreductase activity"/>
    <property type="evidence" value="ECO:0007669"/>
    <property type="project" value="InterPro"/>
</dbReference>
<accession>A0A251P6M1</accession>
<dbReference type="eggNOG" id="ENOG502RZT5">
    <property type="taxonomic scope" value="Eukaryota"/>
</dbReference>
<gene>
    <name evidence="1" type="ORF">PRUPE_5G035100</name>
</gene>